<gene>
    <name evidence="1" type="ORF">RPE78_06885</name>
</gene>
<reference evidence="1 2" key="1">
    <citation type="submission" date="2023-09" db="EMBL/GenBank/DDBJ databases">
        <title>Thioclava shenzhenensis sp. nov., a multidrug resistant bacteria-antagonizing species isolated from coastal seawater.</title>
        <authorList>
            <person name="Long M."/>
        </authorList>
    </citation>
    <scope>NUCLEOTIDE SEQUENCE [LARGE SCALE GENOMIC DNA]</scope>
    <source>
        <strain evidence="1 2">FTW29</strain>
    </source>
</reference>
<dbReference type="RefSeq" id="WP_406720140.1">
    <property type="nucleotide sequence ID" value="NZ_CP135443.1"/>
</dbReference>
<keyword evidence="2" id="KW-1185">Reference proteome</keyword>
<evidence type="ECO:0000313" key="2">
    <source>
        <dbReference type="Proteomes" id="UP001623290"/>
    </source>
</evidence>
<dbReference type="Proteomes" id="UP001623290">
    <property type="component" value="Chromosome"/>
</dbReference>
<sequence>MINYRRLLAVFLIGILGLASVVLADEAPLSALRADVMAVWNDPAPSDGLPEIPELPELAQLPDGRVLRADALVAETPSEPRVNTYPFFQKGTATSSTGAGSLFAVAPPTLAPMTDVAAENDAAFAQEDAQ</sequence>
<accession>A0ABZ1DUQ7</accession>
<proteinExistence type="predicted"/>
<name>A0ABZ1DUQ7_9RHOB</name>
<protein>
    <submittedName>
        <fullName evidence="1">Uncharacterized protein</fullName>
    </submittedName>
</protein>
<dbReference type="EMBL" id="CP135443">
    <property type="protein sequence ID" value="WRY32448.1"/>
    <property type="molecule type" value="Genomic_DNA"/>
</dbReference>
<evidence type="ECO:0000313" key="1">
    <source>
        <dbReference type="EMBL" id="WRY32448.1"/>
    </source>
</evidence>
<organism evidence="1 2">
    <name type="scientific">Thioclava litoralis</name>
    <dbReference type="NCBI Taxonomy" id="3076557"/>
    <lineage>
        <taxon>Bacteria</taxon>
        <taxon>Pseudomonadati</taxon>
        <taxon>Pseudomonadota</taxon>
        <taxon>Alphaproteobacteria</taxon>
        <taxon>Rhodobacterales</taxon>
        <taxon>Paracoccaceae</taxon>
        <taxon>Thioclava</taxon>
    </lineage>
</organism>